<name>A0A1G7S595_RHOCA</name>
<evidence type="ECO:0008006" key="3">
    <source>
        <dbReference type="Google" id="ProtNLM"/>
    </source>
</evidence>
<dbReference type="RefSeq" id="WP_074556130.1">
    <property type="nucleotide sequence ID" value="NZ_CP119563.1"/>
</dbReference>
<proteinExistence type="predicted"/>
<protein>
    <recommendedName>
        <fullName evidence="3">DNA-binding protein</fullName>
    </recommendedName>
</protein>
<accession>A0A1G7S595</accession>
<gene>
    <name evidence="1" type="ORF">SAMN04244550_03544</name>
</gene>
<organism evidence="1 2">
    <name type="scientific">Rhodobacter capsulatus</name>
    <name type="common">Rhodopseudomonas capsulata</name>
    <dbReference type="NCBI Taxonomy" id="1061"/>
    <lineage>
        <taxon>Bacteria</taxon>
        <taxon>Pseudomonadati</taxon>
        <taxon>Pseudomonadota</taxon>
        <taxon>Alphaproteobacteria</taxon>
        <taxon>Rhodobacterales</taxon>
        <taxon>Rhodobacter group</taxon>
        <taxon>Rhodobacter</taxon>
    </lineage>
</organism>
<dbReference type="AlphaFoldDB" id="A0A1G7S595"/>
<evidence type="ECO:0000313" key="2">
    <source>
        <dbReference type="Proteomes" id="UP000183812"/>
    </source>
</evidence>
<reference evidence="1 2" key="1">
    <citation type="submission" date="2016-10" db="EMBL/GenBank/DDBJ databases">
        <authorList>
            <person name="de Groot N.N."/>
        </authorList>
    </citation>
    <scope>NUCLEOTIDE SEQUENCE [LARGE SCALE GENOMIC DNA]</scope>
    <source>
        <strain evidence="2">DSM 938 / 37b4</strain>
    </source>
</reference>
<sequence>MTKHPGPVENFQQTATEVTLGDDLLRGADEIARFMFGDVKHRRKVYYLTGEAPRGMPHFKMGSVICARKSTLLNWIAQQERFTPGE</sequence>
<dbReference type="EMBL" id="FNAY01000036">
    <property type="protein sequence ID" value="SDG17639.1"/>
    <property type="molecule type" value="Genomic_DNA"/>
</dbReference>
<dbReference type="Proteomes" id="UP000183812">
    <property type="component" value="Unassembled WGS sequence"/>
</dbReference>
<evidence type="ECO:0000313" key="1">
    <source>
        <dbReference type="EMBL" id="SDG17639.1"/>
    </source>
</evidence>
<dbReference type="OrthoDB" id="7365539at2"/>